<dbReference type="InterPro" id="IPR009574">
    <property type="entry name" value="DUF1189"/>
</dbReference>
<dbReference type="KEGG" id="uth:DKZ56_10490"/>
<feature type="transmembrane region" description="Helical" evidence="1">
    <location>
        <begin position="143"/>
        <end position="163"/>
    </location>
</feature>
<proteinExistence type="predicted"/>
<keyword evidence="3" id="KW-1185">Reference proteome</keyword>
<keyword evidence="1" id="KW-0812">Transmembrane</keyword>
<dbReference type="AlphaFoldDB" id="A0A4P6USX5"/>
<evidence type="ECO:0000313" key="3">
    <source>
        <dbReference type="Proteomes" id="UP000291151"/>
    </source>
</evidence>
<gene>
    <name evidence="2" type="ORF">DKZ56_10490</name>
</gene>
<organism evidence="2 3">
    <name type="scientific">Ureibacillus thermophilus</name>
    <dbReference type="NCBI Taxonomy" id="367743"/>
    <lineage>
        <taxon>Bacteria</taxon>
        <taxon>Bacillati</taxon>
        <taxon>Bacillota</taxon>
        <taxon>Bacilli</taxon>
        <taxon>Bacillales</taxon>
        <taxon>Caryophanaceae</taxon>
        <taxon>Ureibacillus</taxon>
    </lineage>
</organism>
<dbReference type="RefSeq" id="WP_208649944.1">
    <property type="nucleotide sequence ID" value="NZ_CP036528.1"/>
</dbReference>
<feature type="transmembrane region" description="Helical" evidence="1">
    <location>
        <begin position="32"/>
        <end position="52"/>
    </location>
</feature>
<evidence type="ECO:0000256" key="1">
    <source>
        <dbReference type="SAM" id="Phobius"/>
    </source>
</evidence>
<dbReference type="EMBL" id="CP036528">
    <property type="protein sequence ID" value="QBK26253.1"/>
    <property type="molecule type" value="Genomic_DNA"/>
</dbReference>
<keyword evidence="1" id="KW-0472">Membrane</keyword>
<sequence>MVSHIQLFLDSLFQPKKLAAYRILSIGKVIQYVFILITIVTFFSFIQFMTGVSETAIQMKGLQQYVKDIQWLLYPFALFLLFFTSTVLLFVRISIYAAIGTIFIKLFKRRGEYRHMWRTTAFAITWSTLLSILFSFFSLSSGLATTINAIITIFLLILASFNYPKLEKTKF</sequence>
<accession>A0A4P6USX5</accession>
<keyword evidence="1" id="KW-1133">Transmembrane helix</keyword>
<protein>
    <submittedName>
        <fullName evidence="2">DUF1189 domain-containing protein</fullName>
    </submittedName>
</protein>
<dbReference type="Proteomes" id="UP000291151">
    <property type="component" value="Chromosome"/>
</dbReference>
<feature type="transmembrane region" description="Helical" evidence="1">
    <location>
        <begin position="116"/>
        <end position="137"/>
    </location>
</feature>
<reference evidence="2 3" key="1">
    <citation type="submission" date="2019-02" db="EMBL/GenBank/DDBJ databases">
        <title>Ureibacillus thermophilus.</title>
        <authorList>
            <person name="Sunny J.S."/>
            <person name="Natarajan A."/>
            <person name="Saleena L.M."/>
        </authorList>
    </citation>
    <scope>NUCLEOTIDE SEQUENCE [LARGE SCALE GENOMIC DNA]</scope>
    <source>
        <strain evidence="2 3">LM102</strain>
    </source>
</reference>
<dbReference type="Pfam" id="PF06691">
    <property type="entry name" value="DUF1189"/>
    <property type="match status" value="1"/>
</dbReference>
<name>A0A4P6USX5_9BACL</name>
<feature type="transmembrane region" description="Helical" evidence="1">
    <location>
        <begin position="72"/>
        <end position="104"/>
    </location>
</feature>
<evidence type="ECO:0000313" key="2">
    <source>
        <dbReference type="EMBL" id="QBK26253.1"/>
    </source>
</evidence>